<accession>A0ACD1A8T5</accession>
<proteinExistence type="predicted"/>
<evidence type="ECO:0000313" key="2">
    <source>
        <dbReference type="Proteomes" id="UP000594014"/>
    </source>
</evidence>
<evidence type="ECO:0000313" key="1">
    <source>
        <dbReference type="EMBL" id="QOX62736.1"/>
    </source>
</evidence>
<keyword evidence="1" id="KW-0378">Hydrolase</keyword>
<dbReference type="Proteomes" id="UP000594014">
    <property type="component" value="Chromosome"/>
</dbReference>
<dbReference type="EMBL" id="CP042469">
    <property type="protein sequence ID" value="QOX62736.1"/>
    <property type="molecule type" value="Genomic_DNA"/>
</dbReference>
<protein>
    <submittedName>
        <fullName evidence="1">Cof-type HAD-IIB family hydrolase</fullName>
    </submittedName>
</protein>
<name>A0ACD1A8T5_9FIRM</name>
<gene>
    <name evidence="1" type="ORF">FRZ06_04930</name>
</gene>
<keyword evidence="2" id="KW-1185">Reference proteome</keyword>
<reference evidence="1" key="1">
    <citation type="submission" date="2019-08" db="EMBL/GenBank/DDBJ databases">
        <title>Genome sequence of Clostridiales bacterium MT110.</title>
        <authorList>
            <person name="Cao J."/>
        </authorList>
    </citation>
    <scope>NUCLEOTIDE SEQUENCE</scope>
    <source>
        <strain evidence="1">MT110</strain>
    </source>
</reference>
<sequence length="280" mass="30968">MKQAYIFIDIDGTLLDPVTGVPDSAAAAIREARLRGHKVFICTGRSKINIPTVVSEIGFDGYICAAGAYAEAEGDILMLETLDKETVRKLTEPINSRNIGCLYEGYRATFVNEPVCDYAKRLYKIDAFLFELLEKYHWDTEKIPREAEYLGGTEVISKLSLLTDHLEDLNALYQYLPEHLKLTIHDPNAEGVYLCEIAIKTISKASGIEKIISRYGASQDQTICYGDSMNDIEMVQFCGTGIGMVSGSSALLAVADDFAEPVAEDGIYKSFLKYGLIESI</sequence>
<organism evidence="1 2">
    <name type="scientific">Anoxybacterium hadale</name>
    <dbReference type="NCBI Taxonomy" id="3408580"/>
    <lineage>
        <taxon>Bacteria</taxon>
        <taxon>Bacillati</taxon>
        <taxon>Bacillota</taxon>
        <taxon>Clostridia</taxon>
        <taxon>Peptostreptococcales</taxon>
        <taxon>Anaerovoracaceae</taxon>
        <taxon>Anoxybacterium</taxon>
    </lineage>
</organism>